<feature type="region of interest" description="Disordered" evidence="2">
    <location>
        <begin position="268"/>
        <end position="298"/>
    </location>
</feature>
<keyword evidence="1" id="KW-0862">Zinc</keyword>
<dbReference type="OrthoDB" id="10660911at2759"/>
<accession>A0A2S4PII4</accession>
<evidence type="ECO:0000256" key="2">
    <source>
        <dbReference type="SAM" id="MobiDB-lite"/>
    </source>
</evidence>
<feature type="non-terminal residue" evidence="4">
    <location>
        <position position="354"/>
    </location>
</feature>
<dbReference type="GO" id="GO:0003676">
    <property type="term" value="F:nucleic acid binding"/>
    <property type="evidence" value="ECO:0007669"/>
    <property type="project" value="InterPro"/>
</dbReference>
<dbReference type="GO" id="GO:0008270">
    <property type="term" value="F:zinc ion binding"/>
    <property type="evidence" value="ECO:0007669"/>
    <property type="project" value="UniProtKB-KW"/>
</dbReference>
<sequence>DLKKASLLKPEDFFEAVDILVEDKAANWIDTSPRWRRVIDNKENATEKDVNDFKKAICIYFKSNHEQTDPNLQSDLRNLSQEPKESLQNYYQRALDILSRSHCRDEPLASSGDECLNPLEVVFLSGVITSFIEGINDPELRSNVLLKSSNTYRSLHGAYEAVKDTQDSMRKFREIETRLAEKRELEQFREMYYQGRTVTAASANFNQRHPTENQNNYQARHISYPNQCYQPPLNIHEQIPSKYQIQNKSLNTQCDNQNFEHKRVDNRAPKFNNSQHSNPNGPKNYKVSDSKILPPKTISKNPYVNGSQLWNKSMGPLCVRCGEVGHASPKCDSYSTPKLENWEQSYLKEMVFSI</sequence>
<feature type="compositionally biased region" description="Polar residues" evidence="2">
    <location>
        <begin position="271"/>
        <end position="281"/>
    </location>
</feature>
<dbReference type="InterPro" id="IPR001878">
    <property type="entry name" value="Znf_CCHC"/>
</dbReference>
<dbReference type="AlphaFoldDB" id="A0A2S4PII4"/>
<keyword evidence="1" id="KW-0863">Zinc-finger</keyword>
<evidence type="ECO:0000313" key="5">
    <source>
        <dbReference type="Proteomes" id="UP000237438"/>
    </source>
</evidence>
<comment type="caution">
    <text evidence="4">The sequence shown here is derived from an EMBL/GenBank/DDBJ whole genome shotgun (WGS) entry which is preliminary data.</text>
</comment>
<name>A0A2S4PII4_9PEZI</name>
<organism evidence="4 5">
    <name type="scientific">Erysiphe pulchra</name>
    <dbReference type="NCBI Taxonomy" id="225359"/>
    <lineage>
        <taxon>Eukaryota</taxon>
        <taxon>Fungi</taxon>
        <taxon>Dikarya</taxon>
        <taxon>Ascomycota</taxon>
        <taxon>Pezizomycotina</taxon>
        <taxon>Leotiomycetes</taxon>
        <taxon>Erysiphales</taxon>
        <taxon>Erysiphaceae</taxon>
        <taxon>Erysiphe</taxon>
    </lineage>
</organism>
<evidence type="ECO:0000259" key="3">
    <source>
        <dbReference type="PROSITE" id="PS50158"/>
    </source>
</evidence>
<feature type="domain" description="CCHC-type" evidence="3">
    <location>
        <begin position="318"/>
        <end position="331"/>
    </location>
</feature>
<protein>
    <recommendedName>
        <fullName evidence="3">CCHC-type domain-containing protein</fullName>
    </recommendedName>
</protein>
<reference evidence="4 5" key="1">
    <citation type="submission" date="2017-10" db="EMBL/GenBank/DDBJ databases">
        <title>Development of genomic resources for the powdery mildew, Erysiphe pulchra.</title>
        <authorList>
            <person name="Wadl P.A."/>
            <person name="Mack B.M."/>
            <person name="Moore G."/>
            <person name="Beltz S.B."/>
        </authorList>
    </citation>
    <scope>NUCLEOTIDE SEQUENCE [LARGE SCALE GENOMIC DNA]</scope>
    <source>
        <strain evidence="4">Cflorida</strain>
    </source>
</reference>
<feature type="non-terminal residue" evidence="4">
    <location>
        <position position="1"/>
    </location>
</feature>
<gene>
    <name evidence="4" type="ORF">EPUL_006657</name>
</gene>
<keyword evidence="1" id="KW-0479">Metal-binding</keyword>
<dbReference type="Proteomes" id="UP000237438">
    <property type="component" value="Unassembled WGS sequence"/>
</dbReference>
<keyword evidence="5" id="KW-1185">Reference proteome</keyword>
<evidence type="ECO:0000313" key="4">
    <source>
        <dbReference type="EMBL" id="POS81856.1"/>
    </source>
</evidence>
<dbReference type="EMBL" id="PEDP01006731">
    <property type="protein sequence ID" value="POS81856.1"/>
    <property type="molecule type" value="Genomic_DNA"/>
</dbReference>
<proteinExistence type="predicted"/>
<dbReference type="PROSITE" id="PS50158">
    <property type="entry name" value="ZF_CCHC"/>
    <property type="match status" value="1"/>
</dbReference>
<evidence type="ECO:0000256" key="1">
    <source>
        <dbReference type="PROSITE-ProRule" id="PRU00047"/>
    </source>
</evidence>